<evidence type="ECO:0000256" key="8">
    <source>
        <dbReference type="ARBA" id="ARBA00023136"/>
    </source>
</evidence>
<dbReference type="GO" id="GO:0009279">
    <property type="term" value="C:cell outer membrane"/>
    <property type="evidence" value="ECO:0007669"/>
    <property type="project" value="UniProtKB-SubCell"/>
</dbReference>
<evidence type="ECO:0000256" key="7">
    <source>
        <dbReference type="ARBA" id="ARBA00023077"/>
    </source>
</evidence>
<keyword evidence="4" id="KW-0410">Iron transport</keyword>
<proteinExistence type="inferred from homology"/>
<dbReference type="Gene3D" id="2.170.130.10">
    <property type="entry name" value="TonB-dependent receptor, plug domain"/>
    <property type="match status" value="1"/>
</dbReference>
<evidence type="ECO:0000256" key="10">
    <source>
        <dbReference type="PROSITE-ProRule" id="PRU01360"/>
    </source>
</evidence>
<name>A0AB39KQR3_9CAUL</name>
<organism evidence="14">
    <name type="scientific">Caulobacter sp. 73W</name>
    <dbReference type="NCBI Taxonomy" id="3161137"/>
    <lineage>
        <taxon>Bacteria</taxon>
        <taxon>Pseudomonadati</taxon>
        <taxon>Pseudomonadota</taxon>
        <taxon>Alphaproteobacteria</taxon>
        <taxon>Caulobacterales</taxon>
        <taxon>Caulobacteraceae</taxon>
        <taxon>Caulobacter</taxon>
    </lineage>
</organism>
<dbReference type="InterPro" id="IPR000531">
    <property type="entry name" value="Beta-barrel_TonB"/>
</dbReference>
<accession>A0AB39KQR3</accession>
<feature type="chain" id="PRO_5044251859" evidence="12">
    <location>
        <begin position="26"/>
        <end position="986"/>
    </location>
</feature>
<dbReference type="InterPro" id="IPR006311">
    <property type="entry name" value="TAT_signal"/>
</dbReference>
<evidence type="ECO:0000313" key="14">
    <source>
        <dbReference type="EMBL" id="XDO96196.1"/>
    </source>
</evidence>
<evidence type="ECO:0000256" key="6">
    <source>
        <dbReference type="ARBA" id="ARBA00023004"/>
    </source>
</evidence>
<dbReference type="PANTHER" id="PTHR47234">
    <property type="match status" value="1"/>
</dbReference>
<keyword evidence="12" id="KW-0732">Signal</keyword>
<keyword evidence="9 10" id="KW-0998">Cell outer membrane</keyword>
<evidence type="ECO:0000256" key="2">
    <source>
        <dbReference type="ARBA" id="ARBA00022448"/>
    </source>
</evidence>
<evidence type="ECO:0000256" key="4">
    <source>
        <dbReference type="ARBA" id="ARBA00022496"/>
    </source>
</evidence>
<keyword evidence="6" id="KW-0408">Iron</keyword>
<keyword evidence="8 10" id="KW-0472">Membrane</keyword>
<protein>
    <submittedName>
        <fullName evidence="14">TonB-dependent receptor</fullName>
    </submittedName>
</protein>
<keyword evidence="4" id="KW-0406">Ion transport</keyword>
<keyword evidence="7 11" id="KW-0798">TonB box</keyword>
<dbReference type="Gene3D" id="3.55.50.30">
    <property type="match status" value="1"/>
</dbReference>
<keyword evidence="2 10" id="KW-0813">Transport</keyword>
<dbReference type="InterPro" id="IPR037066">
    <property type="entry name" value="Plug_dom_sf"/>
</dbReference>
<dbReference type="SMART" id="SM00965">
    <property type="entry name" value="STN"/>
    <property type="match status" value="1"/>
</dbReference>
<evidence type="ECO:0000259" key="13">
    <source>
        <dbReference type="SMART" id="SM00965"/>
    </source>
</evidence>
<dbReference type="AlphaFoldDB" id="A0AB39KQR3"/>
<dbReference type="InterPro" id="IPR039426">
    <property type="entry name" value="TonB-dep_rcpt-like"/>
</dbReference>
<sequence>MNAKRRLLLSVSSILALALAAPAMAQPTTPAPAPVNVRAGDLRDALLSLAAQTGAQIIFTSDVVAGRSAPALTGRHDSLDAVRLLIAGSGLEARQSSPGVITVRRPLTPQPPLSPQATLDAPTLVDEVVVGTYIRGPDAGASPVTVMRRDEIDRAGFATLAEAIASIPQAFGGTANEETVAIGSDLSGTNSARSSGVNLRGLGADATLVLVNGRRLAGSGNRGDFADLSGLPLAAVERVEVLLDGASALYGSDAVGGVVNVVLRKSFDGLESRALVGGSTHGDLGQRQFAQTGGLSWSSGGILASYEYHDRDKLPGRARLVTSNADLRPRGGSDWRRTFAQPGNILRPNASGALVPAWAIPGGQNGVGLRPADFLPGQVNLGNWRANFDVLGEQTRHSLYVAGHQQVAGFELSGDLRLSRRRFESRGAPSMTTLTVTRSNPYFVSPDGSASERIGYSFQNELIGVRTQGGPDNLAFTLGASRVLPADWKADVYFAHASDENTTWSRNAINTSYLSEALGTLPDNPTTAFSAARDGYFNPFIGTGSNTPQVLAFISSGYSRSSQLNGVQSLNALIEGPVFELPGGELRAALGAQTRQETFKLTGENFTSGFSPVATLPRGGKREVSAAFGELRAPLSPDDSAIGGLELSAALRHERHQRVGDSTTPKLGLVWSPSDKIQLSATWGKSFRAPAVFELTDAPILLPVVLQRGSSSVLTLIRYGGNADLKPERAETTTVTVKWRPTPGVELEATGFDIRYRDRIGQPASDNLNTVLSSPEFTDFRQFISPASSAQDLALITGLINSPGSRAQGLFDPREYGAIADARYVNAAVLHLRGVDLSGTARTSLGGKPLTITGQLSWLERFERRMTPRATAVDLAGTAQNPADLRGRLSASWTFAPVTATATARYVGDFDAGQGRAVSDWTTVDMALQWRGGDRGATRGLTAALSIQNLLDRKPPFYDSNLAVAYDPANADPFGRTIALQLTKSW</sequence>
<dbReference type="EMBL" id="CP158375">
    <property type="protein sequence ID" value="XDO96196.1"/>
    <property type="molecule type" value="Genomic_DNA"/>
</dbReference>
<dbReference type="InterPro" id="IPR011662">
    <property type="entry name" value="Secretin/TonB_short_N"/>
</dbReference>
<evidence type="ECO:0000256" key="3">
    <source>
        <dbReference type="ARBA" id="ARBA00022452"/>
    </source>
</evidence>
<dbReference type="PANTHER" id="PTHR47234:SF2">
    <property type="entry name" value="TONB-DEPENDENT RECEPTOR"/>
    <property type="match status" value="1"/>
</dbReference>
<feature type="signal peptide" evidence="12">
    <location>
        <begin position="1"/>
        <end position="25"/>
    </location>
</feature>
<keyword evidence="5 10" id="KW-0812">Transmembrane</keyword>
<keyword evidence="3 10" id="KW-1134">Transmembrane beta strand</keyword>
<dbReference type="InterPro" id="IPR036942">
    <property type="entry name" value="Beta-barrel_TonB_sf"/>
</dbReference>
<dbReference type="PROSITE" id="PS51318">
    <property type="entry name" value="TAT"/>
    <property type="match status" value="1"/>
</dbReference>
<dbReference type="Gene3D" id="2.40.170.20">
    <property type="entry name" value="TonB-dependent receptor, beta-barrel domain"/>
    <property type="match status" value="1"/>
</dbReference>
<dbReference type="SUPFAM" id="SSF56935">
    <property type="entry name" value="Porins"/>
    <property type="match status" value="1"/>
</dbReference>
<comment type="similarity">
    <text evidence="10 11">Belongs to the TonB-dependent receptor family.</text>
</comment>
<evidence type="ECO:0000256" key="12">
    <source>
        <dbReference type="SAM" id="SignalP"/>
    </source>
</evidence>
<gene>
    <name evidence="14" type="ORF">ABOZ73_15655</name>
</gene>
<evidence type="ECO:0000256" key="11">
    <source>
        <dbReference type="RuleBase" id="RU003357"/>
    </source>
</evidence>
<dbReference type="RefSeq" id="WP_369059050.1">
    <property type="nucleotide sequence ID" value="NZ_CP158375.1"/>
</dbReference>
<keyword evidence="14" id="KW-0675">Receptor</keyword>
<evidence type="ECO:0000256" key="9">
    <source>
        <dbReference type="ARBA" id="ARBA00023237"/>
    </source>
</evidence>
<dbReference type="InterPro" id="IPR012910">
    <property type="entry name" value="Plug_dom"/>
</dbReference>
<evidence type="ECO:0000256" key="5">
    <source>
        <dbReference type="ARBA" id="ARBA00022692"/>
    </source>
</evidence>
<reference evidence="14" key="1">
    <citation type="submission" date="2024-06" db="EMBL/GenBank/DDBJ databases">
        <title>Caulobacter inopinatus, sp. nov.</title>
        <authorList>
            <person name="Donachie S.P."/>
        </authorList>
    </citation>
    <scope>NUCLEOTIDE SEQUENCE</scope>
    <source>
        <strain evidence="14">73W</strain>
    </source>
</reference>
<dbReference type="PROSITE" id="PS52016">
    <property type="entry name" value="TONB_DEPENDENT_REC_3"/>
    <property type="match status" value="1"/>
</dbReference>
<comment type="subcellular location">
    <subcellularLocation>
        <location evidence="1 10">Cell outer membrane</location>
        <topology evidence="1 10">Multi-pass membrane protein</topology>
    </subcellularLocation>
</comment>
<evidence type="ECO:0000256" key="1">
    <source>
        <dbReference type="ARBA" id="ARBA00004571"/>
    </source>
</evidence>
<dbReference type="Pfam" id="PF00593">
    <property type="entry name" value="TonB_dep_Rec_b-barrel"/>
    <property type="match status" value="1"/>
</dbReference>
<dbReference type="GO" id="GO:0006826">
    <property type="term" value="P:iron ion transport"/>
    <property type="evidence" value="ECO:0007669"/>
    <property type="project" value="UniProtKB-KW"/>
</dbReference>
<dbReference type="CDD" id="cd01347">
    <property type="entry name" value="ligand_gated_channel"/>
    <property type="match status" value="1"/>
</dbReference>
<feature type="domain" description="Secretin/TonB short N-terminal" evidence="13">
    <location>
        <begin position="55"/>
        <end position="106"/>
    </location>
</feature>
<dbReference type="Pfam" id="PF07715">
    <property type="entry name" value="Plug"/>
    <property type="match status" value="1"/>
</dbReference>